<keyword evidence="1" id="KW-0614">Plasmid</keyword>
<dbReference type="EMBL" id="AP018219">
    <property type="protein sequence ID" value="BAY73414.1"/>
    <property type="molecule type" value="Genomic_DNA"/>
</dbReference>
<protein>
    <submittedName>
        <fullName evidence="1">Uncharacterized protein</fullName>
    </submittedName>
</protein>
<evidence type="ECO:0000313" key="1">
    <source>
        <dbReference type="EMBL" id="BAY73414.1"/>
    </source>
</evidence>
<evidence type="ECO:0000313" key="2">
    <source>
        <dbReference type="Proteomes" id="UP000217507"/>
    </source>
</evidence>
<proteinExistence type="predicted"/>
<dbReference type="Proteomes" id="UP000217507">
    <property type="component" value="Plasmid Plasmid3 dna"/>
</dbReference>
<geneLocation type="plasmid" evidence="1">
    <name>plasmid3</name>
</geneLocation>
<dbReference type="AlphaFoldDB" id="A0A1Z4KWS1"/>
<gene>
    <name evidence="1" type="ORF">NIES23_62420</name>
</gene>
<name>A0A1Z4KWS1_ANAVA</name>
<sequence length="118" mass="12971">MGRAFSNTGKLLTNPRIKYSLRNLFYDNRTFSAVSKQYWRVSGGANGNNLHHLFFQNQSQWIPQGIRNSGLNLLELPASINNWAGGRLGRELAIRGGVVSTLGATGYGSARVTQGLMD</sequence>
<organism evidence="1 2">
    <name type="scientific">Trichormus variabilis NIES-23</name>
    <dbReference type="NCBI Taxonomy" id="1973479"/>
    <lineage>
        <taxon>Bacteria</taxon>
        <taxon>Bacillati</taxon>
        <taxon>Cyanobacteriota</taxon>
        <taxon>Cyanophyceae</taxon>
        <taxon>Nostocales</taxon>
        <taxon>Nostocaceae</taxon>
        <taxon>Trichormus</taxon>
    </lineage>
</organism>
<accession>A0A1Z4KWS1</accession>
<reference evidence="1 2" key="1">
    <citation type="submission" date="2017-06" db="EMBL/GenBank/DDBJ databases">
        <title>Genome sequencing of cyanobaciteial culture collection at National Institute for Environmental Studies (NIES).</title>
        <authorList>
            <person name="Hirose Y."/>
            <person name="Shimura Y."/>
            <person name="Fujisawa T."/>
            <person name="Nakamura Y."/>
            <person name="Kawachi M."/>
        </authorList>
    </citation>
    <scope>NUCLEOTIDE SEQUENCE [LARGE SCALE GENOMIC DNA]</scope>
    <source>
        <strain evidence="1 2">NIES-23</strain>
        <plasmid evidence="2">Plasmid Plasmid3 dna</plasmid>
    </source>
</reference>